<dbReference type="OrthoDB" id="9808559at2"/>
<keyword evidence="5" id="KW-0677">Repeat</keyword>
<feature type="binding site" evidence="12">
    <location>
        <position position="101"/>
    </location>
    <ligand>
        <name>[4Fe-4S] cluster</name>
        <dbReference type="ChEBI" id="CHEBI:49883"/>
        <label>1</label>
    </ligand>
</feature>
<keyword evidence="10 12" id="KW-0830">Ubiquinone</keyword>
<organism evidence="14 15">
    <name type="scientific">Malonomonas rubra DSM 5091</name>
    <dbReference type="NCBI Taxonomy" id="1122189"/>
    <lineage>
        <taxon>Bacteria</taxon>
        <taxon>Pseudomonadati</taxon>
        <taxon>Thermodesulfobacteriota</taxon>
        <taxon>Desulfuromonadia</taxon>
        <taxon>Desulfuromonadales</taxon>
        <taxon>Geopsychrobacteraceae</taxon>
        <taxon>Malonomonas</taxon>
    </lineage>
</organism>
<dbReference type="GO" id="GO:0050136">
    <property type="term" value="F:NADH dehydrogenase (quinone) (non-electrogenic) activity"/>
    <property type="evidence" value="ECO:0007669"/>
    <property type="project" value="UniProtKB-UniRule"/>
</dbReference>
<comment type="similarity">
    <text evidence="12">Belongs to the complex I 23 kDa subunit family.</text>
</comment>
<name>A0A1M6HJ96_MALRU</name>
<dbReference type="STRING" id="1122189.SAMN02745165_01855"/>
<evidence type="ECO:0000256" key="11">
    <source>
        <dbReference type="ARBA" id="ARBA00023136"/>
    </source>
</evidence>
<feature type="domain" description="4Fe-4S ferredoxin-type" evidence="13">
    <location>
        <begin position="43"/>
        <end position="72"/>
    </location>
</feature>
<evidence type="ECO:0000313" key="15">
    <source>
        <dbReference type="Proteomes" id="UP000184171"/>
    </source>
</evidence>
<feature type="binding site" evidence="12">
    <location>
        <position position="55"/>
    </location>
    <ligand>
        <name>[4Fe-4S] cluster</name>
        <dbReference type="ChEBI" id="CHEBI:49883"/>
        <label>1</label>
    </ligand>
</feature>
<evidence type="ECO:0000313" key="14">
    <source>
        <dbReference type="EMBL" id="SHJ22261.1"/>
    </source>
</evidence>
<dbReference type="InterPro" id="IPR017900">
    <property type="entry name" value="4Fe4S_Fe_S_CS"/>
</dbReference>
<dbReference type="AlphaFoldDB" id="A0A1M6HJ96"/>
<keyword evidence="8 12" id="KW-0411">Iron-sulfur</keyword>
<dbReference type="RefSeq" id="WP_072908122.1">
    <property type="nucleotide sequence ID" value="NZ_FQZT01000005.1"/>
</dbReference>
<dbReference type="SUPFAM" id="SSF54862">
    <property type="entry name" value="4Fe-4S ferredoxins"/>
    <property type="match status" value="1"/>
</dbReference>
<comment type="function">
    <text evidence="12">NDH-1 shuttles electrons from NADH, via FMN and iron-sulfur (Fe-S) centers, to quinones in the respiratory chain. The immediate electron acceptor for the enzyme in this species is believed to be ubiquinone. Couples the redox reaction to proton translocation (for every two electrons transferred, four hydrogen ions are translocated across the cytoplasmic membrane), and thus conserves the redox energy in a proton gradient.</text>
</comment>
<comment type="catalytic activity">
    <reaction evidence="12">
        <text>a quinone + NADH + 5 H(+)(in) = a quinol + NAD(+) + 4 H(+)(out)</text>
        <dbReference type="Rhea" id="RHEA:57888"/>
        <dbReference type="ChEBI" id="CHEBI:15378"/>
        <dbReference type="ChEBI" id="CHEBI:24646"/>
        <dbReference type="ChEBI" id="CHEBI:57540"/>
        <dbReference type="ChEBI" id="CHEBI:57945"/>
        <dbReference type="ChEBI" id="CHEBI:132124"/>
    </reaction>
</comment>
<feature type="binding site" evidence="12">
    <location>
        <position position="94"/>
    </location>
    <ligand>
        <name>[4Fe-4S] cluster</name>
        <dbReference type="ChEBI" id="CHEBI:49883"/>
        <label>2</label>
    </ligand>
</feature>
<dbReference type="InterPro" id="IPR010226">
    <property type="entry name" value="NADH_quinone_OxRdtase_chainI"/>
</dbReference>
<keyword evidence="15" id="KW-1185">Reference proteome</keyword>
<comment type="subunit">
    <text evidence="12">NDH-1 is composed of 14 different subunits. Subunits NuoA, H, J, K, L, M, N constitute the membrane sector of the complex.</text>
</comment>
<keyword evidence="6 12" id="KW-1278">Translocase</keyword>
<feature type="binding site" evidence="12">
    <location>
        <position position="52"/>
    </location>
    <ligand>
        <name>[4Fe-4S] cluster</name>
        <dbReference type="ChEBI" id="CHEBI:49883"/>
        <label>1</label>
    </ligand>
</feature>
<evidence type="ECO:0000256" key="10">
    <source>
        <dbReference type="ARBA" id="ARBA00023075"/>
    </source>
</evidence>
<keyword evidence="7 12" id="KW-0408">Iron</keyword>
<keyword evidence="3 12" id="KW-0874">Quinone</keyword>
<protein>
    <recommendedName>
        <fullName evidence="12">NADH-quinone oxidoreductase subunit I</fullName>
        <ecNumber evidence="12">7.1.1.-</ecNumber>
    </recommendedName>
    <alternativeName>
        <fullName evidence="12">NADH dehydrogenase I subunit I</fullName>
    </alternativeName>
    <alternativeName>
        <fullName evidence="12">NDH-1 subunit I</fullName>
    </alternativeName>
</protein>
<dbReference type="PANTHER" id="PTHR10849">
    <property type="entry name" value="NADH DEHYDROGENASE UBIQUINONE IRON-SULFUR PROTEIN 8, MITOCHONDRIAL"/>
    <property type="match status" value="1"/>
</dbReference>
<evidence type="ECO:0000256" key="9">
    <source>
        <dbReference type="ARBA" id="ARBA00023027"/>
    </source>
</evidence>
<keyword evidence="4 12" id="KW-0479">Metal-binding</keyword>
<comment type="subcellular location">
    <subcellularLocation>
        <location evidence="12">Cell membrane</location>
        <topology evidence="12">Peripheral membrane protein</topology>
    </subcellularLocation>
</comment>
<evidence type="ECO:0000256" key="2">
    <source>
        <dbReference type="ARBA" id="ARBA00022485"/>
    </source>
</evidence>
<dbReference type="NCBIfam" id="TIGR01971">
    <property type="entry name" value="NuoI"/>
    <property type="match status" value="1"/>
</dbReference>
<dbReference type="Pfam" id="PF12838">
    <property type="entry name" value="Fer4_7"/>
    <property type="match status" value="1"/>
</dbReference>
<keyword evidence="11 12" id="KW-0472">Membrane</keyword>
<proteinExistence type="inferred from homology"/>
<feature type="binding site" evidence="12">
    <location>
        <position position="97"/>
    </location>
    <ligand>
        <name>[4Fe-4S] cluster</name>
        <dbReference type="ChEBI" id="CHEBI:49883"/>
        <label>2</label>
    </ligand>
</feature>
<gene>
    <name evidence="12" type="primary">nuoI</name>
    <name evidence="14" type="ORF">SAMN02745165_01855</name>
</gene>
<keyword evidence="2 12" id="KW-0004">4Fe-4S</keyword>
<evidence type="ECO:0000259" key="13">
    <source>
        <dbReference type="PROSITE" id="PS51379"/>
    </source>
</evidence>
<dbReference type="Gene3D" id="3.30.70.3270">
    <property type="match status" value="1"/>
</dbReference>
<evidence type="ECO:0000256" key="8">
    <source>
        <dbReference type="ARBA" id="ARBA00023014"/>
    </source>
</evidence>
<evidence type="ECO:0000256" key="6">
    <source>
        <dbReference type="ARBA" id="ARBA00022967"/>
    </source>
</evidence>
<dbReference type="GO" id="GO:0005886">
    <property type="term" value="C:plasma membrane"/>
    <property type="evidence" value="ECO:0007669"/>
    <property type="project" value="UniProtKB-SubCell"/>
</dbReference>
<dbReference type="PANTHER" id="PTHR10849:SF24">
    <property type="entry name" value="NADH-QUINONE OXIDOREDUCTASE SUBUNIT I 2"/>
    <property type="match status" value="1"/>
</dbReference>
<keyword evidence="1 12" id="KW-1003">Cell membrane</keyword>
<dbReference type="GO" id="GO:0005506">
    <property type="term" value="F:iron ion binding"/>
    <property type="evidence" value="ECO:0007669"/>
    <property type="project" value="UniProtKB-UniRule"/>
</dbReference>
<sequence>MFKAFAKGLSITLKYLAPGNTTTVQYPKERCEIAPRFRGQHRLVPTTDREKCVACYLCPTVCPAKCITVESAENEKGEKYPKVYEIDMLRCIFCGYCVEACPIEAIEMTDKYELANYKREQFIFDKERLLKS</sequence>
<evidence type="ECO:0000256" key="4">
    <source>
        <dbReference type="ARBA" id="ARBA00022723"/>
    </source>
</evidence>
<dbReference type="Proteomes" id="UP000184171">
    <property type="component" value="Unassembled WGS sequence"/>
</dbReference>
<dbReference type="HAMAP" id="MF_01351">
    <property type="entry name" value="NDH1_NuoI"/>
    <property type="match status" value="1"/>
</dbReference>
<evidence type="ECO:0000256" key="5">
    <source>
        <dbReference type="ARBA" id="ARBA00022737"/>
    </source>
</evidence>
<accession>A0A1M6HJ96</accession>
<dbReference type="GO" id="GO:0051539">
    <property type="term" value="F:4 iron, 4 sulfur cluster binding"/>
    <property type="evidence" value="ECO:0007669"/>
    <property type="project" value="UniProtKB-KW"/>
</dbReference>
<evidence type="ECO:0000256" key="12">
    <source>
        <dbReference type="HAMAP-Rule" id="MF_01351"/>
    </source>
</evidence>
<dbReference type="EMBL" id="FQZT01000005">
    <property type="protein sequence ID" value="SHJ22261.1"/>
    <property type="molecule type" value="Genomic_DNA"/>
</dbReference>
<feature type="binding site" evidence="12">
    <location>
        <position position="58"/>
    </location>
    <ligand>
        <name>[4Fe-4S] cluster</name>
        <dbReference type="ChEBI" id="CHEBI:49883"/>
        <label>1</label>
    </ligand>
</feature>
<evidence type="ECO:0000256" key="1">
    <source>
        <dbReference type="ARBA" id="ARBA00022475"/>
    </source>
</evidence>
<feature type="domain" description="4Fe-4S ferredoxin-type" evidence="13">
    <location>
        <begin position="82"/>
        <end position="111"/>
    </location>
</feature>
<reference evidence="14 15" key="1">
    <citation type="submission" date="2016-11" db="EMBL/GenBank/DDBJ databases">
        <authorList>
            <person name="Jaros S."/>
            <person name="Januszkiewicz K."/>
            <person name="Wedrychowicz H."/>
        </authorList>
    </citation>
    <scope>NUCLEOTIDE SEQUENCE [LARGE SCALE GENOMIC DNA]</scope>
    <source>
        <strain evidence="14 15">DSM 5091</strain>
    </source>
</reference>
<dbReference type="InterPro" id="IPR017896">
    <property type="entry name" value="4Fe4S_Fe-S-bd"/>
</dbReference>
<feature type="binding site" evidence="12">
    <location>
        <position position="62"/>
    </location>
    <ligand>
        <name>[4Fe-4S] cluster</name>
        <dbReference type="ChEBI" id="CHEBI:49883"/>
        <label>2</label>
    </ligand>
</feature>
<comment type="cofactor">
    <cofactor evidence="12">
        <name>[4Fe-4S] cluster</name>
        <dbReference type="ChEBI" id="CHEBI:49883"/>
    </cofactor>
    <text evidence="12">Binds 2 [4Fe-4S] clusters per subunit.</text>
</comment>
<keyword evidence="9 12" id="KW-0520">NAD</keyword>
<evidence type="ECO:0000256" key="3">
    <source>
        <dbReference type="ARBA" id="ARBA00022719"/>
    </source>
</evidence>
<feature type="binding site" evidence="12">
    <location>
        <position position="91"/>
    </location>
    <ligand>
        <name>[4Fe-4S] cluster</name>
        <dbReference type="ChEBI" id="CHEBI:49883"/>
        <label>2</label>
    </ligand>
</feature>
<dbReference type="EC" id="7.1.1.-" evidence="12"/>
<dbReference type="PROSITE" id="PS00198">
    <property type="entry name" value="4FE4S_FER_1"/>
    <property type="match status" value="1"/>
</dbReference>
<dbReference type="GO" id="GO:0048038">
    <property type="term" value="F:quinone binding"/>
    <property type="evidence" value="ECO:0007669"/>
    <property type="project" value="UniProtKB-KW"/>
</dbReference>
<evidence type="ECO:0000256" key="7">
    <source>
        <dbReference type="ARBA" id="ARBA00023004"/>
    </source>
</evidence>
<dbReference type="PROSITE" id="PS51379">
    <property type="entry name" value="4FE4S_FER_2"/>
    <property type="match status" value="2"/>
</dbReference>